<sequence length="329" mass="39309">MKKQDMVNDGFKPKKKNLKKVMELGKNKFTEKTLDAMRTCGSYLEFIATFDKEKKKLVHGDFCKNRFCPICAWRKARKDALMLSIMMKAITEEKGYEYIFLTLTTPNVKADQLKDEIDLFNKALSKMFRRQRVQNAINGYVRKLEVTYNKARDDYNPHFHLILAVDKHYFTNPRKYIKQSEWLDIWRDVTGKTGINPDGTDEITQLDIRKVKGLQQENAVQEVAKYSAKDFELTSSQEVFDAFYEALKGRQLITFNGVFKEYRKKYEDGELDKYKKIDENEYYWFLTATWIKKEMKYEQEYREMNEDEKKFFSKKYVEEKDCGDDNYEN</sequence>
<dbReference type="GO" id="GO:0003677">
    <property type="term" value="F:DNA binding"/>
    <property type="evidence" value="ECO:0007669"/>
    <property type="project" value="InterPro"/>
</dbReference>
<accession>A0A9D2JJN5</accession>
<dbReference type="EMBL" id="DXBN01000272">
    <property type="protein sequence ID" value="HIZ54568.1"/>
    <property type="molecule type" value="Genomic_DNA"/>
</dbReference>
<evidence type="ECO:0000256" key="1">
    <source>
        <dbReference type="ARBA" id="ARBA00008909"/>
    </source>
</evidence>
<reference evidence="3" key="1">
    <citation type="journal article" date="2021" name="PeerJ">
        <title>Extensive microbial diversity within the chicken gut microbiome revealed by metagenomics and culture.</title>
        <authorList>
            <person name="Gilroy R."/>
            <person name="Ravi A."/>
            <person name="Getino M."/>
            <person name="Pursley I."/>
            <person name="Horton D.L."/>
            <person name="Alikhan N.F."/>
            <person name="Baker D."/>
            <person name="Gharbi K."/>
            <person name="Hall N."/>
            <person name="Watson M."/>
            <person name="Adriaenssens E.M."/>
            <person name="Foster-Nyarko E."/>
            <person name="Jarju S."/>
            <person name="Secka A."/>
            <person name="Antonio M."/>
            <person name="Oren A."/>
            <person name="Chaudhuri R.R."/>
            <person name="La Ragione R."/>
            <person name="Hildebrand F."/>
            <person name="Pallen M.J."/>
        </authorList>
    </citation>
    <scope>NUCLEOTIDE SEQUENCE</scope>
    <source>
        <strain evidence="3">CHK172-16539</strain>
    </source>
</reference>
<dbReference type="InterPro" id="IPR000989">
    <property type="entry name" value="Rep"/>
</dbReference>
<dbReference type="Proteomes" id="UP000824063">
    <property type="component" value="Unassembled WGS sequence"/>
</dbReference>
<dbReference type="AlphaFoldDB" id="A0A9D2JJN5"/>
<proteinExistence type="inferred from homology"/>
<evidence type="ECO:0000313" key="4">
    <source>
        <dbReference type="Proteomes" id="UP000824063"/>
    </source>
</evidence>
<keyword evidence="2" id="KW-0235">DNA replication</keyword>
<evidence type="ECO:0000256" key="2">
    <source>
        <dbReference type="ARBA" id="ARBA00022705"/>
    </source>
</evidence>
<comment type="caution">
    <text evidence="3">The sequence shown here is derived from an EMBL/GenBank/DDBJ whole genome shotgun (WGS) entry which is preliminary data.</text>
</comment>
<reference evidence="3" key="2">
    <citation type="submission" date="2021-04" db="EMBL/GenBank/DDBJ databases">
        <authorList>
            <person name="Gilroy R."/>
        </authorList>
    </citation>
    <scope>NUCLEOTIDE SEQUENCE</scope>
    <source>
        <strain evidence="3">CHK172-16539</strain>
    </source>
</reference>
<protein>
    <submittedName>
        <fullName evidence="3">Protein rep</fullName>
    </submittedName>
</protein>
<dbReference type="GO" id="GO:0006260">
    <property type="term" value="P:DNA replication"/>
    <property type="evidence" value="ECO:0007669"/>
    <property type="project" value="UniProtKB-KW"/>
</dbReference>
<evidence type="ECO:0000313" key="3">
    <source>
        <dbReference type="EMBL" id="HIZ54568.1"/>
    </source>
</evidence>
<gene>
    <name evidence="3" type="ORF">IAA20_11570</name>
</gene>
<name>A0A9D2JJN5_9ENTE</name>
<organism evidence="3 4">
    <name type="scientific">Candidatus Enterococcus avicola</name>
    <dbReference type="NCBI Taxonomy" id="2838561"/>
    <lineage>
        <taxon>Bacteria</taxon>
        <taxon>Bacillati</taxon>
        <taxon>Bacillota</taxon>
        <taxon>Bacilli</taxon>
        <taxon>Lactobacillales</taxon>
        <taxon>Enterococcaceae</taxon>
        <taxon>Enterococcus</taxon>
    </lineage>
</organism>
<comment type="similarity">
    <text evidence="1">Belongs to the Gram-positive plasmids replication protein type 1 family.</text>
</comment>
<dbReference type="Pfam" id="PF01446">
    <property type="entry name" value="Rep_1"/>
    <property type="match status" value="1"/>
</dbReference>